<keyword evidence="4" id="KW-1185">Reference proteome</keyword>
<name>A0AA42BUQ1_9MICO</name>
<evidence type="ECO:0000313" key="4">
    <source>
        <dbReference type="Proteomes" id="UP001165587"/>
    </source>
</evidence>
<keyword evidence="3" id="KW-0012">Acyltransferase</keyword>
<reference evidence="3" key="1">
    <citation type="submission" date="2022-08" db="EMBL/GenBank/DDBJ databases">
        <authorList>
            <person name="Deng Y."/>
            <person name="Han X.-F."/>
            <person name="Zhang Y.-Q."/>
        </authorList>
    </citation>
    <scope>NUCLEOTIDE SEQUENCE</scope>
    <source>
        <strain evidence="3">CPCC 203407</strain>
    </source>
</reference>
<keyword evidence="1" id="KW-0472">Membrane</keyword>
<feature type="transmembrane region" description="Helical" evidence="1">
    <location>
        <begin position="50"/>
        <end position="72"/>
    </location>
</feature>
<dbReference type="InterPro" id="IPR002656">
    <property type="entry name" value="Acyl_transf_3_dom"/>
</dbReference>
<feature type="transmembrane region" description="Helical" evidence="1">
    <location>
        <begin position="260"/>
        <end position="280"/>
    </location>
</feature>
<sequence length="377" mass="40667">MSTDPTEARARSGSPARSFGNNFTFVTIAAAVLVAVRHSGIVLGVDAETAWLGTWPALGIFILLAVSGYLLVPSWQRDPRLVPYIGARMIRIFPALAAVVFLTVFVLGPLLTTFLPSEYFGSPQTWRYLLTLLLNPQYSLPGVFADNPVPFVINGSLWSVPAQFVVYLLVPLVALIRMRALRGATWIAIGAVSAWASVNPAMADTIIWGNRASEFLIVWPCFCVGAAIRELVGKPKVRWAAVALVVTVAGYLFVPQTIQLLNWILVPLVVVTVGAARAPLLPSAGRFGNPTFGIFLTGFPVQQTLIALFGTEHAWVSLGATVVIAVGLGYASAWTIERDSRVWFNDRIKAAFRARGGVPDTAVITPEAARPRERSGG</sequence>
<organism evidence="3 4">
    <name type="scientific">Herbiconiux oxytropis</name>
    <dbReference type="NCBI Taxonomy" id="2970915"/>
    <lineage>
        <taxon>Bacteria</taxon>
        <taxon>Bacillati</taxon>
        <taxon>Actinomycetota</taxon>
        <taxon>Actinomycetes</taxon>
        <taxon>Micrococcales</taxon>
        <taxon>Microbacteriaceae</taxon>
        <taxon>Herbiconiux</taxon>
    </lineage>
</organism>
<evidence type="ECO:0000313" key="3">
    <source>
        <dbReference type="EMBL" id="MCS5725599.1"/>
    </source>
</evidence>
<keyword evidence="1" id="KW-0812">Transmembrane</keyword>
<dbReference type="GO" id="GO:0016747">
    <property type="term" value="F:acyltransferase activity, transferring groups other than amino-acyl groups"/>
    <property type="evidence" value="ECO:0007669"/>
    <property type="project" value="InterPro"/>
</dbReference>
<feature type="transmembrane region" description="Helical" evidence="1">
    <location>
        <begin position="157"/>
        <end position="176"/>
    </location>
</feature>
<feature type="domain" description="Acyltransferase 3" evidence="2">
    <location>
        <begin position="62"/>
        <end position="331"/>
    </location>
</feature>
<keyword evidence="1" id="KW-1133">Transmembrane helix</keyword>
<dbReference type="Pfam" id="PF01757">
    <property type="entry name" value="Acyl_transf_3"/>
    <property type="match status" value="1"/>
</dbReference>
<dbReference type="Proteomes" id="UP001165587">
    <property type="component" value="Unassembled WGS sequence"/>
</dbReference>
<feature type="transmembrane region" description="Helical" evidence="1">
    <location>
        <begin position="237"/>
        <end position="254"/>
    </location>
</feature>
<gene>
    <name evidence="3" type="ORF">N1028_06785</name>
</gene>
<dbReference type="AlphaFoldDB" id="A0AA42BUQ1"/>
<dbReference type="RefSeq" id="WP_259526122.1">
    <property type="nucleotide sequence ID" value="NZ_JANLCK010000003.1"/>
</dbReference>
<feature type="transmembrane region" description="Helical" evidence="1">
    <location>
        <begin position="315"/>
        <end position="336"/>
    </location>
</feature>
<keyword evidence="3" id="KW-0808">Transferase</keyword>
<feature type="transmembrane region" description="Helical" evidence="1">
    <location>
        <begin position="183"/>
        <end position="203"/>
    </location>
</feature>
<feature type="transmembrane region" description="Helical" evidence="1">
    <location>
        <begin position="92"/>
        <end position="115"/>
    </location>
</feature>
<dbReference type="EMBL" id="JANLCK010000003">
    <property type="protein sequence ID" value="MCS5725599.1"/>
    <property type="molecule type" value="Genomic_DNA"/>
</dbReference>
<comment type="caution">
    <text evidence="3">The sequence shown here is derived from an EMBL/GenBank/DDBJ whole genome shotgun (WGS) entry which is preliminary data.</text>
</comment>
<feature type="transmembrane region" description="Helical" evidence="1">
    <location>
        <begin position="19"/>
        <end position="38"/>
    </location>
</feature>
<evidence type="ECO:0000256" key="1">
    <source>
        <dbReference type="SAM" id="Phobius"/>
    </source>
</evidence>
<protein>
    <submittedName>
        <fullName evidence="3">Acyltransferase</fullName>
    </submittedName>
</protein>
<evidence type="ECO:0000259" key="2">
    <source>
        <dbReference type="Pfam" id="PF01757"/>
    </source>
</evidence>
<proteinExistence type="predicted"/>
<accession>A0AA42BUQ1</accession>